<organism evidence="2 3">
    <name type="scientific">Eumeta variegata</name>
    <name type="common">Bagworm moth</name>
    <name type="synonym">Eumeta japonica</name>
    <dbReference type="NCBI Taxonomy" id="151549"/>
    <lineage>
        <taxon>Eukaryota</taxon>
        <taxon>Metazoa</taxon>
        <taxon>Ecdysozoa</taxon>
        <taxon>Arthropoda</taxon>
        <taxon>Hexapoda</taxon>
        <taxon>Insecta</taxon>
        <taxon>Pterygota</taxon>
        <taxon>Neoptera</taxon>
        <taxon>Endopterygota</taxon>
        <taxon>Lepidoptera</taxon>
        <taxon>Glossata</taxon>
        <taxon>Ditrysia</taxon>
        <taxon>Tineoidea</taxon>
        <taxon>Psychidae</taxon>
        <taxon>Oiketicinae</taxon>
        <taxon>Eumeta</taxon>
    </lineage>
</organism>
<feature type="region of interest" description="Disordered" evidence="1">
    <location>
        <begin position="69"/>
        <end position="116"/>
    </location>
</feature>
<accession>A0A4C1V4V5</accession>
<dbReference type="EMBL" id="BGZK01000276">
    <property type="protein sequence ID" value="GBP33619.1"/>
    <property type="molecule type" value="Genomic_DNA"/>
</dbReference>
<proteinExistence type="predicted"/>
<dbReference type="AlphaFoldDB" id="A0A4C1V4V5"/>
<comment type="caution">
    <text evidence="2">The sequence shown here is derived from an EMBL/GenBank/DDBJ whole genome shotgun (WGS) entry which is preliminary data.</text>
</comment>
<keyword evidence="3" id="KW-1185">Reference proteome</keyword>
<evidence type="ECO:0000256" key="1">
    <source>
        <dbReference type="SAM" id="MobiDB-lite"/>
    </source>
</evidence>
<evidence type="ECO:0000313" key="2">
    <source>
        <dbReference type="EMBL" id="GBP33619.1"/>
    </source>
</evidence>
<name>A0A4C1V4V5_EUMVA</name>
<reference evidence="2 3" key="1">
    <citation type="journal article" date="2019" name="Commun. Biol.">
        <title>The bagworm genome reveals a unique fibroin gene that provides high tensile strength.</title>
        <authorList>
            <person name="Kono N."/>
            <person name="Nakamura H."/>
            <person name="Ohtoshi R."/>
            <person name="Tomita M."/>
            <person name="Numata K."/>
            <person name="Arakawa K."/>
        </authorList>
    </citation>
    <scope>NUCLEOTIDE SEQUENCE [LARGE SCALE GENOMIC DNA]</scope>
</reference>
<dbReference type="Proteomes" id="UP000299102">
    <property type="component" value="Unassembled WGS sequence"/>
</dbReference>
<evidence type="ECO:0000313" key="3">
    <source>
        <dbReference type="Proteomes" id="UP000299102"/>
    </source>
</evidence>
<sequence>MQHKFGAIRVRIFPTESAYTFETGIAFLHSPAKRWRYSSRYCNPEVSQHNSTRIALSVDFLSALPSRGRPADLPMSSPLHANKKPRSHHHAAGVRRARPVPVDGAAAAPSKLCDRA</sequence>
<gene>
    <name evidence="2" type="ORF">EVAR_32117_1</name>
</gene>
<protein>
    <submittedName>
        <fullName evidence="2">Uncharacterized protein</fullName>
    </submittedName>
</protein>
<feature type="compositionally biased region" description="Basic residues" evidence="1">
    <location>
        <begin position="81"/>
        <end position="98"/>
    </location>
</feature>